<dbReference type="AlphaFoldDB" id="A0A4U0XDQ9"/>
<evidence type="ECO:0000313" key="2">
    <source>
        <dbReference type="EMBL" id="TKA74127.1"/>
    </source>
</evidence>
<comment type="caution">
    <text evidence="2">The sequence shown here is derived from an EMBL/GenBank/DDBJ whole genome shotgun (WGS) entry which is preliminary data.</text>
</comment>
<feature type="region of interest" description="Disordered" evidence="1">
    <location>
        <begin position="148"/>
        <end position="186"/>
    </location>
</feature>
<gene>
    <name evidence="2" type="ORF">B0A49_04965</name>
</gene>
<reference evidence="2 3" key="1">
    <citation type="submission" date="2017-03" db="EMBL/GenBank/DDBJ databases">
        <title>Genomes of endolithic fungi from Antarctica.</title>
        <authorList>
            <person name="Coleine C."/>
            <person name="Masonjones S."/>
            <person name="Stajich J.E."/>
        </authorList>
    </citation>
    <scope>NUCLEOTIDE SEQUENCE [LARGE SCALE GENOMIC DNA]</scope>
    <source>
        <strain evidence="2 3">CCFEE 5187</strain>
    </source>
</reference>
<dbReference type="Proteomes" id="UP000308768">
    <property type="component" value="Unassembled WGS sequence"/>
</dbReference>
<sequence>MSQMSDTLGSPLSTVSSRMSVAPAKRSSAVEGGIDSSWEDDVDYCYEHEAEADCDFSWDRISKEQSAMSSEKDGRQQALEMRPSPLFSEPSSFLNEDFEFSPAVHVSLDIGSQLTQEAMHKKVLADKNTDCLYASYLSEIKNKHSAAESLAGDSARVSKTSSDDSYDNLWRPSMGCSTSENRSYGSASSLPELVYNLGSPKKETRAKHVPNHRLPGSVPSSSDDLRAAVRGVKGSSSRSSTTSIDRRRLPDRPVAPPRSHRSNNSTEANR</sequence>
<feature type="compositionally biased region" description="Polar residues" evidence="1">
    <location>
        <begin position="1"/>
        <end position="19"/>
    </location>
</feature>
<keyword evidence="3" id="KW-1185">Reference proteome</keyword>
<accession>A0A4U0XDQ9</accession>
<evidence type="ECO:0000256" key="1">
    <source>
        <dbReference type="SAM" id="MobiDB-lite"/>
    </source>
</evidence>
<proteinExistence type="predicted"/>
<feature type="region of interest" description="Disordered" evidence="1">
    <location>
        <begin position="1"/>
        <end position="36"/>
    </location>
</feature>
<feature type="region of interest" description="Disordered" evidence="1">
    <location>
        <begin position="198"/>
        <end position="270"/>
    </location>
</feature>
<organism evidence="2 3">
    <name type="scientific">Cryomyces minteri</name>
    <dbReference type="NCBI Taxonomy" id="331657"/>
    <lineage>
        <taxon>Eukaryota</taxon>
        <taxon>Fungi</taxon>
        <taxon>Dikarya</taxon>
        <taxon>Ascomycota</taxon>
        <taxon>Pezizomycotina</taxon>
        <taxon>Dothideomycetes</taxon>
        <taxon>Dothideomycetes incertae sedis</taxon>
        <taxon>Cryomyces</taxon>
    </lineage>
</organism>
<dbReference type="OrthoDB" id="3944074at2759"/>
<name>A0A4U0XDQ9_9PEZI</name>
<feature type="compositionally biased region" description="Polar residues" evidence="1">
    <location>
        <begin position="175"/>
        <end position="186"/>
    </location>
</feature>
<dbReference type="EMBL" id="NAJN01000383">
    <property type="protein sequence ID" value="TKA74127.1"/>
    <property type="molecule type" value="Genomic_DNA"/>
</dbReference>
<evidence type="ECO:0000313" key="3">
    <source>
        <dbReference type="Proteomes" id="UP000308768"/>
    </source>
</evidence>
<protein>
    <submittedName>
        <fullName evidence="2">Uncharacterized protein</fullName>
    </submittedName>
</protein>